<dbReference type="EMBL" id="CP102453">
    <property type="protein sequence ID" value="UUX32872.1"/>
    <property type="molecule type" value="Genomic_DNA"/>
</dbReference>
<organism evidence="2 3">
    <name type="scientific">Fundicoccus culcitae</name>
    <dbReference type="NCBI Taxonomy" id="2969821"/>
    <lineage>
        <taxon>Bacteria</taxon>
        <taxon>Bacillati</taxon>
        <taxon>Bacillota</taxon>
        <taxon>Bacilli</taxon>
        <taxon>Lactobacillales</taxon>
        <taxon>Aerococcaceae</taxon>
        <taxon>Fundicoccus</taxon>
    </lineage>
</organism>
<evidence type="ECO:0000313" key="3">
    <source>
        <dbReference type="Proteomes" id="UP001315967"/>
    </source>
</evidence>
<evidence type="ECO:0000313" key="2">
    <source>
        <dbReference type="EMBL" id="UUX32872.1"/>
    </source>
</evidence>
<sequence length="295" mass="32941">MKKSLTLLASIISLNLALPILPSFSHTGSIMSVHAQNTIDFEQGNRSDEEYVDYVLSQFNDLDAYITESTMNMGTTQTSSRTIVDNNTQGHFSEQFNADGVGIFTTYTYGDTMLVDEVEFYRSQEEMYLTLDPDFTEKLDALDQATDGRFVSQTTVDAGISNQLQSIDAFLQLPNPIEYKNENGNTVATTHLNSEQLTELLGSNSTLVNEQSELTIEFTINPQEQSVSQYTRLTIPQEETSEEDDSLGISISFPDLIEIQSSFTPSNESVPALEEIDYLSQEEFEAIKTEVGFDL</sequence>
<accession>A0ABY5P2D4</accession>
<feature type="chain" id="PRO_5046329395" evidence="1">
    <location>
        <begin position="26"/>
        <end position="295"/>
    </location>
</feature>
<gene>
    <name evidence="2" type="ORF">NRE15_08045</name>
</gene>
<keyword evidence="3" id="KW-1185">Reference proteome</keyword>
<keyword evidence="1" id="KW-0732">Signal</keyword>
<dbReference type="Proteomes" id="UP001315967">
    <property type="component" value="Chromosome"/>
</dbReference>
<protein>
    <submittedName>
        <fullName evidence="2">Uncharacterized protein</fullName>
    </submittedName>
</protein>
<feature type="signal peptide" evidence="1">
    <location>
        <begin position="1"/>
        <end position="25"/>
    </location>
</feature>
<reference evidence="2 3" key="1">
    <citation type="submission" date="2022-08" db="EMBL/GenBank/DDBJ databases">
        <title>Aerococcaceae sp. nov isolated from spoiled eye mask.</title>
        <authorList>
            <person name="Zhou G."/>
            <person name="Xie X.-B."/>
            <person name="Shi Q.-S."/>
            <person name="Wang Y.-S."/>
            <person name="Wen X."/>
            <person name="Peng H."/>
            <person name="Yang X.-J."/>
            <person name="Tao H.-B."/>
            <person name="Huang X.-M."/>
        </authorList>
    </citation>
    <scope>NUCLEOTIDE SEQUENCE [LARGE SCALE GENOMIC DNA]</scope>
    <source>
        <strain evidence="3">DM20194951</strain>
    </source>
</reference>
<evidence type="ECO:0000256" key="1">
    <source>
        <dbReference type="SAM" id="SignalP"/>
    </source>
</evidence>
<name>A0ABY5P2D4_9LACT</name>
<proteinExistence type="predicted"/>
<dbReference type="RefSeq" id="WP_313792372.1">
    <property type="nucleotide sequence ID" value="NZ_CP102453.1"/>
</dbReference>